<evidence type="ECO:0000313" key="2">
    <source>
        <dbReference type="Proteomes" id="UP001597053"/>
    </source>
</evidence>
<dbReference type="EMBL" id="JBHTHM010001202">
    <property type="protein sequence ID" value="MFD0786188.1"/>
    <property type="molecule type" value="Genomic_DNA"/>
</dbReference>
<dbReference type="Proteomes" id="UP001597053">
    <property type="component" value="Unassembled WGS sequence"/>
</dbReference>
<dbReference type="SUPFAM" id="SSF64376">
    <property type="entry name" value="YlxR-like"/>
    <property type="match status" value="1"/>
</dbReference>
<sequence length="27" mass="3053">MARRAQPERTCVGCRRRAPAGELLRVV</sequence>
<name>A0ABW3A5K2_9ACTN</name>
<feature type="non-terminal residue" evidence="1">
    <location>
        <position position="27"/>
    </location>
</feature>
<proteinExistence type="predicted"/>
<gene>
    <name evidence="1" type="ORF">ACFQZ8_20000</name>
</gene>
<keyword evidence="2" id="KW-1185">Reference proteome</keyword>
<evidence type="ECO:0000313" key="1">
    <source>
        <dbReference type="EMBL" id="MFD0786188.1"/>
    </source>
</evidence>
<accession>A0ABW3A5K2</accession>
<dbReference type="Gene3D" id="3.30.1230.10">
    <property type="entry name" value="YlxR-like"/>
    <property type="match status" value="1"/>
</dbReference>
<protein>
    <submittedName>
        <fullName evidence="1">YlxR family protein</fullName>
    </submittedName>
</protein>
<organism evidence="1 2">
    <name type="scientific">Micromonospora azadirachtae</name>
    <dbReference type="NCBI Taxonomy" id="1970735"/>
    <lineage>
        <taxon>Bacteria</taxon>
        <taxon>Bacillati</taxon>
        <taxon>Actinomycetota</taxon>
        <taxon>Actinomycetes</taxon>
        <taxon>Micromonosporales</taxon>
        <taxon>Micromonosporaceae</taxon>
        <taxon>Micromonospora</taxon>
    </lineage>
</organism>
<comment type="caution">
    <text evidence="1">The sequence shown here is derived from an EMBL/GenBank/DDBJ whole genome shotgun (WGS) entry which is preliminary data.</text>
</comment>
<reference evidence="2" key="1">
    <citation type="journal article" date="2019" name="Int. J. Syst. Evol. Microbiol.">
        <title>The Global Catalogue of Microorganisms (GCM) 10K type strain sequencing project: providing services to taxonomists for standard genome sequencing and annotation.</title>
        <authorList>
            <consortium name="The Broad Institute Genomics Platform"/>
            <consortium name="The Broad Institute Genome Sequencing Center for Infectious Disease"/>
            <person name="Wu L."/>
            <person name="Ma J."/>
        </authorList>
    </citation>
    <scope>NUCLEOTIDE SEQUENCE [LARGE SCALE GENOMIC DNA]</scope>
    <source>
        <strain evidence="2">JCM 32148</strain>
    </source>
</reference>
<dbReference type="InterPro" id="IPR035931">
    <property type="entry name" value="YlxR-like_sf"/>
</dbReference>